<comment type="caution">
    <text evidence="1">The sequence shown here is derived from an EMBL/GenBank/DDBJ whole genome shotgun (WGS) entry which is preliminary data.</text>
</comment>
<reference evidence="1 2" key="2">
    <citation type="journal article" date="2022" name="Mol. Ecol. Resour.">
        <title>The genomes of chicory, endive, great burdock and yacon provide insights into Asteraceae paleo-polyploidization history and plant inulin production.</title>
        <authorList>
            <person name="Fan W."/>
            <person name="Wang S."/>
            <person name="Wang H."/>
            <person name="Wang A."/>
            <person name="Jiang F."/>
            <person name="Liu H."/>
            <person name="Zhao H."/>
            <person name="Xu D."/>
            <person name="Zhang Y."/>
        </authorList>
    </citation>
    <scope>NUCLEOTIDE SEQUENCE [LARGE SCALE GENOMIC DNA]</scope>
    <source>
        <strain evidence="2">cv. Yunnan</strain>
        <tissue evidence="1">Leaves</tissue>
    </source>
</reference>
<reference evidence="2" key="1">
    <citation type="journal article" date="2022" name="Mol. Ecol. Resour.">
        <title>The genomes of chicory, endive, great burdock and yacon provide insights into Asteraceae palaeo-polyploidization history and plant inulin production.</title>
        <authorList>
            <person name="Fan W."/>
            <person name="Wang S."/>
            <person name="Wang H."/>
            <person name="Wang A."/>
            <person name="Jiang F."/>
            <person name="Liu H."/>
            <person name="Zhao H."/>
            <person name="Xu D."/>
            <person name="Zhang Y."/>
        </authorList>
    </citation>
    <scope>NUCLEOTIDE SEQUENCE [LARGE SCALE GENOMIC DNA]</scope>
    <source>
        <strain evidence="2">cv. Yunnan</strain>
    </source>
</reference>
<sequence length="600" mass="66682">MNSTQSDNGDHRPHADAATDSSNLSLLNPNCSIESCNLDHKTLAFFLSFDIERFNGNGGYQDHKASYYFLTYYIGRCPCWVSFTKFIRAIRSSLRLHLLRLLYHPTTSVSYPPSAADNNYNKIMKLRLRSFETKETQKIEILNPCSLQQLRELISQKLHSTSTTVHLSLNQKEELTTESPQESIQSIGITSGDLIYFTTNPNGFSTPPKSGHSQNPQTLIPSSSKKDETLNIIGTETAGSSNNSSSEEIAESMEIDDDDDDDKSTVNSEVGKSFSVPGFLRKVFTEEISDTDGLNLKLLGVAVHAVLLESGFVEIDPASKLLKNNNNFNVTDNWYLASFHYTLPNIIIAGGNIEIVKIKFQNLGRYCKVYGSLVNGTMVHSVLLDEDKLVPFLNLVWANCGPVVATMGENNKISHVQPEKEVFEFWRKIKDGISLPLLIDLCEKTGLQAPPCFMQLPTELKLKILESVSGVEIAKVSCTCSELRYLASSDDLWKQKYIEQFGNVVGLDSVNGFKGRFARTWEAKKRRKIVGRSALSFLDRRIPFAPYSGMGFPGMIGGNYDLFPNVVPRGLAGLPQGRGPRLRNVTPNCNLGGLAGFDDR</sequence>
<evidence type="ECO:0000313" key="2">
    <source>
        <dbReference type="Proteomes" id="UP001056120"/>
    </source>
</evidence>
<evidence type="ECO:0000313" key="1">
    <source>
        <dbReference type="EMBL" id="KAI3761265.1"/>
    </source>
</evidence>
<dbReference type="EMBL" id="CM042034">
    <property type="protein sequence ID" value="KAI3761265.1"/>
    <property type="molecule type" value="Genomic_DNA"/>
</dbReference>
<name>A0ACB9ER29_9ASTR</name>
<dbReference type="Proteomes" id="UP001056120">
    <property type="component" value="Linkage Group LG17"/>
</dbReference>
<organism evidence="1 2">
    <name type="scientific">Smallanthus sonchifolius</name>
    <dbReference type="NCBI Taxonomy" id="185202"/>
    <lineage>
        <taxon>Eukaryota</taxon>
        <taxon>Viridiplantae</taxon>
        <taxon>Streptophyta</taxon>
        <taxon>Embryophyta</taxon>
        <taxon>Tracheophyta</taxon>
        <taxon>Spermatophyta</taxon>
        <taxon>Magnoliopsida</taxon>
        <taxon>eudicotyledons</taxon>
        <taxon>Gunneridae</taxon>
        <taxon>Pentapetalae</taxon>
        <taxon>asterids</taxon>
        <taxon>campanulids</taxon>
        <taxon>Asterales</taxon>
        <taxon>Asteraceae</taxon>
        <taxon>Asteroideae</taxon>
        <taxon>Heliantheae alliance</taxon>
        <taxon>Millerieae</taxon>
        <taxon>Smallanthus</taxon>
    </lineage>
</organism>
<accession>A0ACB9ER29</accession>
<keyword evidence="2" id="KW-1185">Reference proteome</keyword>
<proteinExistence type="predicted"/>
<gene>
    <name evidence="1" type="ORF">L1987_51677</name>
</gene>
<protein>
    <submittedName>
        <fullName evidence="1">Uncharacterized protein</fullName>
    </submittedName>
</protein>